<evidence type="ECO:0000256" key="2">
    <source>
        <dbReference type="ARBA" id="ARBA00017823"/>
    </source>
</evidence>
<dbReference type="AlphaFoldDB" id="A0A084JIK8"/>
<organism evidence="8 9">
    <name type="scientific">Clostridium sulfidigenes</name>
    <dbReference type="NCBI Taxonomy" id="318464"/>
    <lineage>
        <taxon>Bacteria</taxon>
        <taxon>Bacillati</taxon>
        <taxon>Bacillota</taxon>
        <taxon>Clostridia</taxon>
        <taxon>Eubacteriales</taxon>
        <taxon>Clostridiaceae</taxon>
        <taxon>Clostridium</taxon>
    </lineage>
</organism>
<comment type="caution">
    <text evidence="8">The sequence shown here is derived from an EMBL/GenBank/DDBJ whole genome shotgun (WGS) entry which is preliminary data.</text>
</comment>
<dbReference type="STRING" id="318464.IO99_01105"/>
<gene>
    <name evidence="8" type="ORF">IO99_01105</name>
</gene>
<evidence type="ECO:0000256" key="4">
    <source>
        <dbReference type="ARBA" id="ARBA00022795"/>
    </source>
</evidence>
<sequence length="95" mass="10469">MKINNGNIHALYVNSYKTKENIKAENTKPDKDMVKDTCQLSTLGKSLNKLALEEESVGISDKEVEKIKSRISKGTYTVDSQVLAKAMMAYGKGGQ</sequence>
<keyword evidence="4" id="KW-1005">Bacterial flagellum biogenesis</keyword>
<feature type="domain" description="Anti-sigma-28 factor FlgM C-terminal" evidence="7">
    <location>
        <begin position="36"/>
        <end position="88"/>
    </location>
</feature>
<dbReference type="SUPFAM" id="SSF101498">
    <property type="entry name" value="Anti-sigma factor FlgM"/>
    <property type="match status" value="1"/>
</dbReference>
<dbReference type="InterPro" id="IPR007412">
    <property type="entry name" value="FlgM"/>
</dbReference>
<keyword evidence="5" id="KW-0805">Transcription regulation</keyword>
<accession>A0A084JIK8</accession>
<name>A0A084JIK8_9CLOT</name>
<comment type="similarity">
    <text evidence="1">Belongs to the FlgM family.</text>
</comment>
<keyword evidence="3" id="KW-0678">Repressor</keyword>
<dbReference type="NCBIfam" id="TIGR03824">
    <property type="entry name" value="FlgM_jcvi"/>
    <property type="match status" value="1"/>
</dbReference>
<keyword evidence="9" id="KW-1185">Reference proteome</keyword>
<protein>
    <recommendedName>
        <fullName evidence="2">Negative regulator of flagellin synthesis</fullName>
    </recommendedName>
</protein>
<dbReference type="GO" id="GO:0045892">
    <property type="term" value="P:negative regulation of DNA-templated transcription"/>
    <property type="evidence" value="ECO:0007669"/>
    <property type="project" value="InterPro"/>
</dbReference>
<evidence type="ECO:0000313" key="8">
    <source>
        <dbReference type="EMBL" id="KEZ88792.1"/>
    </source>
</evidence>
<dbReference type="InterPro" id="IPR035890">
    <property type="entry name" value="Anti-sigma-28_factor_FlgM_sf"/>
</dbReference>
<proteinExistence type="inferred from homology"/>
<dbReference type="Proteomes" id="UP000028542">
    <property type="component" value="Unassembled WGS sequence"/>
</dbReference>
<dbReference type="EMBL" id="JPMD01000001">
    <property type="protein sequence ID" value="KEZ88792.1"/>
    <property type="molecule type" value="Genomic_DNA"/>
</dbReference>
<evidence type="ECO:0000313" key="9">
    <source>
        <dbReference type="Proteomes" id="UP000028542"/>
    </source>
</evidence>
<evidence type="ECO:0000256" key="1">
    <source>
        <dbReference type="ARBA" id="ARBA00005322"/>
    </source>
</evidence>
<dbReference type="Pfam" id="PF04316">
    <property type="entry name" value="FlgM"/>
    <property type="match status" value="1"/>
</dbReference>
<dbReference type="InterPro" id="IPR031316">
    <property type="entry name" value="FlgM_C"/>
</dbReference>
<dbReference type="GO" id="GO:0044781">
    <property type="term" value="P:bacterial-type flagellum organization"/>
    <property type="evidence" value="ECO:0007669"/>
    <property type="project" value="UniProtKB-KW"/>
</dbReference>
<reference evidence="8 9" key="1">
    <citation type="submission" date="2014-07" db="EMBL/GenBank/DDBJ databases">
        <title>Draft genome of Clostridium sulfidigenes 113A isolated from sediments associated with methane hydrate from Krishna Godavari basin.</title>
        <authorList>
            <person name="Honkalas V.S."/>
            <person name="Dabir A.P."/>
            <person name="Arora P."/>
            <person name="Dhakephalkar P.K."/>
        </authorList>
    </citation>
    <scope>NUCLEOTIDE SEQUENCE [LARGE SCALE GENOMIC DNA]</scope>
    <source>
        <strain evidence="8 9">113A</strain>
    </source>
</reference>
<keyword evidence="6" id="KW-0804">Transcription</keyword>
<evidence type="ECO:0000256" key="5">
    <source>
        <dbReference type="ARBA" id="ARBA00023015"/>
    </source>
</evidence>
<dbReference type="RefSeq" id="WP_035129206.1">
    <property type="nucleotide sequence ID" value="NZ_JPMD01000001.1"/>
</dbReference>
<evidence type="ECO:0000259" key="7">
    <source>
        <dbReference type="Pfam" id="PF04316"/>
    </source>
</evidence>
<evidence type="ECO:0000256" key="6">
    <source>
        <dbReference type="ARBA" id="ARBA00023163"/>
    </source>
</evidence>
<evidence type="ECO:0000256" key="3">
    <source>
        <dbReference type="ARBA" id="ARBA00022491"/>
    </source>
</evidence>